<reference evidence="2" key="1">
    <citation type="submission" date="2020-05" db="EMBL/GenBank/DDBJ databases">
        <title>WGS assembly of Panicum virgatum.</title>
        <authorList>
            <person name="Lovell J.T."/>
            <person name="Jenkins J."/>
            <person name="Shu S."/>
            <person name="Juenger T.E."/>
            <person name="Schmutz J."/>
        </authorList>
    </citation>
    <scope>NUCLEOTIDE SEQUENCE</scope>
    <source>
        <strain evidence="2">AP13</strain>
    </source>
</reference>
<feature type="compositionally biased region" description="Basic and acidic residues" evidence="1">
    <location>
        <begin position="28"/>
        <end position="40"/>
    </location>
</feature>
<dbReference type="EMBL" id="CM029048">
    <property type="protein sequence ID" value="KAG2576998.1"/>
    <property type="molecule type" value="Genomic_DNA"/>
</dbReference>
<proteinExistence type="predicted"/>
<comment type="caution">
    <text evidence="2">The sequence shown here is derived from an EMBL/GenBank/DDBJ whole genome shotgun (WGS) entry which is preliminary data.</text>
</comment>
<accession>A0A8T0QV94</accession>
<keyword evidence="3" id="KW-1185">Reference proteome</keyword>
<evidence type="ECO:0000313" key="3">
    <source>
        <dbReference type="Proteomes" id="UP000823388"/>
    </source>
</evidence>
<feature type="region of interest" description="Disordered" evidence="1">
    <location>
        <begin position="1"/>
        <end position="126"/>
    </location>
</feature>
<evidence type="ECO:0000256" key="1">
    <source>
        <dbReference type="SAM" id="MobiDB-lite"/>
    </source>
</evidence>
<dbReference type="AlphaFoldDB" id="A0A8T0QV94"/>
<feature type="compositionally biased region" description="Low complexity" evidence="1">
    <location>
        <begin position="10"/>
        <end position="27"/>
    </location>
</feature>
<gene>
    <name evidence="2" type="ORF">PVAP13_6NG069430</name>
</gene>
<protein>
    <submittedName>
        <fullName evidence="2">Uncharacterized protein</fullName>
    </submittedName>
</protein>
<dbReference type="Proteomes" id="UP000823388">
    <property type="component" value="Chromosome 6N"/>
</dbReference>
<feature type="compositionally biased region" description="Basic and acidic residues" evidence="1">
    <location>
        <begin position="97"/>
        <end position="111"/>
    </location>
</feature>
<sequence length="140" mass="14871">MLRNRDGRQQSRGAAGAGGRAQTARGRAAGDSRGRARLADGRPVTPQQADPRRAESGRPRPRRTAATGGGPVGTDAATGGRRNWWTGDETGLRRAAPAREPRRVAAKREDGGPQLADPRRRMAAGRPAAEQWILGGMSYP</sequence>
<evidence type="ECO:0000313" key="2">
    <source>
        <dbReference type="EMBL" id="KAG2576998.1"/>
    </source>
</evidence>
<organism evidence="2 3">
    <name type="scientific">Panicum virgatum</name>
    <name type="common">Blackwell switchgrass</name>
    <dbReference type="NCBI Taxonomy" id="38727"/>
    <lineage>
        <taxon>Eukaryota</taxon>
        <taxon>Viridiplantae</taxon>
        <taxon>Streptophyta</taxon>
        <taxon>Embryophyta</taxon>
        <taxon>Tracheophyta</taxon>
        <taxon>Spermatophyta</taxon>
        <taxon>Magnoliopsida</taxon>
        <taxon>Liliopsida</taxon>
        <taxon>Poales</taxon>
        <taxon>Poaceae</taxon>
        <taxon>PACMAD clade</taxon>
        <taxon>Panicoideae</taxon>
        <taxon>Panicodae</taxon>
        <taxon>Paniceae</taxon>
        <taxon>Panicinae</taxon>
        <taxon>Panicum</taxon>
        <taxon>Panicum sect. Hiantes</taxon>
    </lineage>
</organism>
<name>A0A8T0QV94_PANVG</name>